<keyword evidence="2" id="KW-0808">Transferase</keyword>
<evidence type="ECO:0000313" key="3">
    <source>
        <dbReference type="Proteomes" id="UP000218765"/>
    </source>
</evidence>
<gene>
    <name evidence="2" type="ORF">FOKN1_1216</name>
</gene>
<proteinExistence type="predicted"/>
<organism evidence="2 3">
    <name type="scientific">Thiohalobacter thiocyanaticus</name>
    <dbReference type="NCBI Taxonomy" id="585455"/>
    <lineage>
        <taxon>Bacteria</taxon>
        <taxon>Pseudomonadati</taxon>
        <taxon>Pseudomonadota</taxon>
        <taxon>Gammaproteobacteria</taxon>
        <taxon>Thiohalobacterales</taxon>
        <taxon>Thiohalobacteraceae</taxon>
        <taxon>Thiohalobacter</taxon>
    </lineage>
</organism>
<reference evidence="2 3" key="1">
    <citation type="submission" date="2017-05" db="EMBL/GenBank/DDBJ databases">
        <title>Thiocyanate degradation by Thiohalobacter thiocyanaticus FOKN1.</title>
        <authorList>
            <person name="Oshiki M."/>
            <person name="Fukushima T."/>
            <person name="Kawano S."/>
            <person name="Nakagawa J."/>
        </authorList>
    </citation>
    <scope>NUCLEOTIDE SEQUENCE [LARGE SCALE GENOMIC DNA]</scope>
    <source>
        <strain evidence="2 3">FOKN1</strain>
    </source>
</reference>
<dbReference type="InterPro" id="IPR000182">
    <property type="entry name" value="GNAT_dom"/>
</dbReference>
<dbReference type="RefSeq" id="WP_096365703.1">
    <property type="nucleotide sequence ID" value="NZ_AP018052.1"/>
</dbReference>
<dbReference type="OrthoDB" id="9797178at2"/>
<evidence type="ECO:0000313" key="2">
    <source>
        <dbReference type="EMBL" id="BAZ93615.1"/>
    </source>
</evidence>
<evidence type="ECO:0000259" key="1">
    <source>
        <dbReference type="PROSITE" id="PS51186"/>
    </source>
</evidence>
<dbReference type="Gene3D" id="3.40.630.30">
    <property type="match status" value="1"/>
</dbReference>
<dbReference type="GO" id="GO:0016747">
    <property type="term" value="F:acyltransferase activity, transferring groups other than amino-acyl groups"/>
    <property type="evidence" value="ECO:0007669"/>
    <property type="project" value="InterPro"/>
</dbReference>
<dbReference type="AlphaFoldDB" id="A0A1Z4VQ42"/>
<dbReference type="InterPro" id="IPR016181">
    <property type="entry name" value="Acyl_CoA_acyltransferase"/>
</dbReference>
<dbReference type="KEGG" id="ttc:FOKN1_1216"/>
<keyword evidence="3" id="KW-1185">Reference proteome</keyword>
<dbReference type="Proteomes" id="UP000218765">
    <property type="component" value="Chromosome"/>
</dbReference>
<dbReference type="CDD" id="cd04301">
    <property type="entry name" value="NAT_SF"/>
    <property type="match status" value="1"/>
</dbReference>
<accession>A0A1Z4VQ42</accession>
<dbReference type="PROSITE" id="PS51186">
    <property type="entry name" value="GNAT"/>
    <property type="match status" value="1"/>
</dbReference>
<dbReference type="Pfam" id="PF00583">
    <property type="entry name" value="Acetyltransf_1"/>
    <property type="match status" value="1"/>
</dbReference>
<protein>
    <submittedName>
        <fullName evidence="2">Acetyltransferase</fullName>
    </submittedName>
</protein>
<dbReference type="EMBL" id="AP018052">
    <property type="protein sequence ID" value="BAZ93615.1"/>
    <property type="molecule type" value="Genomic_DNA"/>
</dbReference>
<name>A0A1Z4VQ42_9GAMM</name>
<feature type="domain" description="N-acetyltransferase" evidence="1">
    <location>
        <begin position="4"/>
        <end position="153"/>
    </location>
</feature>
<dbReference type="SUPFAM" id="SSF55729">
    <property type="entry name" value="Acyl-CoA N-acyltransferases (Nat)"/>
    <property type="match status" value="1"/>
</dbReference>
<sequence>MEEVIVRAESPEDVKAIDVVNLSAFEGDAEAQLVDAVRRSPDFIRDLSLVAEINGRIVGHLLLSKAALEGEGGRKSVLVLGPMSVVPSQSHRGIGVALMQAAVNRARDMRYTAIVIAGRPDYYERFGFKPGSEFSISTNLPVPEDAVTAMELVSGALAGGGRVVYPAVFEAIY</sequence>